<proteinExistence type="predicted"/>
<reference evidence="1 2" key="1">
    <citation type="journal article" date="2024" name="J. Plant Pathol.">
        <title>Sequence and assembly of the genome of Seiridium unicorne, isolate CBS 538.82, causal agent of cypress canker disease.</title>
        <authorList>
            <person name="Scali E."/>
            <person name="Rocca G.D."/>
            <person name="Danti R."/>
            <person name="Garbelotto M."/>
            <person name="Barberini S."/>
            <person name="Baroncelli R."/>
            <person name="Emiliani G."/>
        </authorList>
    </citation>
    <scope>NUCLEOTIDE SEQUENCE [LARGE SCALE GENOMIC DNA]</scope>
    <source>
        <strain evidence="1 2">BM-138-508</strain>
    </source>
</reference>
<evidence type="ECO:0000313" key="2">
    <source>
        <dbReference type="Proteomes" id="UP001408356"/>
    </source>
</evidence>
<comment type="caution">
    <text evidence="1">The sequence shown here is derived from an EMBL/GenBank/DDBJ whole genome shotgun (WGS) entry which is preliminary data.</text>
</comment>
<accession>A0ABR2UYH8</accession>
<organism evidence="1 2">
    <name type="scientific">Seiridium unicorne</name>
    <dbReference type="NCBI Taxonomy" id="138068"/>
    <lineage>
        <taxon>Eukaryota</taxon>
        <taxon>Fungi</taxon>
        <taxon>Dikarya</taxon>
        <taxon>Ascomycota</taxon>
        <taxon>Pezizomycotina</taxon>
        <taxon>Sordariomycetes</taxon>
        <taxon>Xylariomycetidae</taxon>
        <taxon>Amphisphaeriales</taxon>
        <taxon>Sporocadaceae</taxon>
        <taxon>Seiridium</taxon>
    </lineage>
</organism>
<feature type="non-terminal residue" evidence="1">
    <location>
        <position position="1"/>
    </location>
</feature>
<dbReference type="EMBL" id="JARVKF010000297">
    <property type="protein sequence ID" value="KAK9419737.1"/>
    <property type="molecule type" value="Genomic_DNA"/>
</dbReference>
<gene>
    <name evidence="1" type="ORF">SUNI508_14102</name>
</gene>
<name>A0ABR2UYH8_9PEZI</name>
<sequence length="70" mass="7593">KQAQLGGHAEAWEILRPERLLISESSCSLVRIRSSTTLLASTSRSLLLIAQAQANMSNSPRAKSLTSSRL</sequence>
<keyword evidence="2" id="KW-1185">Reference proteome</keyword>
<feature type="non-terminal residue" evidence="1">
    <location>
        <position position="70"/>
    </location>
</feature>
<protein>
    <submittedName>
        <fullName evidence="1">Uncharacterized protein</fullName>
    </submittedName>
</protein>
<dbReference type="Proteomes" id="UP001408356">
    <property type="component" value="Unassembled WGS sequence"/>
</dbReference>
<evidence type="ECO:0000313" key="1">
    <source>
        <dbReference type="EMBL" id="KAK9419737.1"/>
    </source>
</evidence>